<feature type="region of interest" description="Disordered" evidence="5">
    <location>
        <begin position="268"/>
        <end position="290"/>
    </location>
</feature>
<dbReference type="PANTHER" id="PTHR11104">
    <property type="entry name" value="AMINOGLYCOSIDE N3-ACETYLTRANSFERASE"/>
    <property type="match status" value="1"/>
</dbReference>
<keyword evidence="2 4" id="KW-0808">Transferase</keyword>
<dbReference type="OrthoDB" id="7330654at2"/>
<dbReference type="Proteomes" id="UP000228754">
    <property type="component" value="Unassembled WGS sequence"/>
</dbReference>
<dbReference type="AlphaFoldDB" id="A0A2A5J2K4"/>
<dbReference type="Pfam" id="PF02522">
    <property type="entry name" value="Antibiotic_NAT"/>
    <property type="match status" value="1"/>
</dbReference>
<dbReference type="InterPro" id="IPR003679">
    <property type="entry name" value="Amioglycoside_AcTrfase"/>
</dbReference>
<evidence type="ECO:0000256" key="1">
    <source>
        <dbReference type="ARBA" id="ARBA00006383"/>
    </source>
</evidence>
<evidence type="ECO:0000256" key="3">
    <source>
        <dbReference type="ARBA" id="ARBA00023315"/>
    </source>
</evidence>
<dbReference type="PANTHER" id="PTHR11104:SF0">
    <property type="entry name" value="SPBETA PROPHAGE-DERIVED AMINOGLYCOSIDE N(3')-ACETYLTRANSFERASE-LIKE PROTEIN YOKD"/>
    <property type="match status" value="1"/>
</dbReference>
<evidence type="ECO:0000313" key="6">
    <source>
        <dbReference type="EMBL" id="PCK23211.1"/>
    </source>
</evidence>
<comment type="catalytic activity">
    <reaction evidence="4">
        <text>a 2-deoxystreptamine antibiotic + acetyl-CoA = an N(3)-acetyl-2-deoxystreptamine antibiotic + CoA + H(+)</text>
        <dbReference type="Rhea" id="RHEA:12665"/>
        <dbReference type="ChEBI" id="CHEBI:15378"/>
        <dbReference type="ChEBI" id="CHEBI:57287"/>
        <dbReference type="ChEBI" id="CHEBI:57288"/>
        <dbReference type="ChEBI" id="CHEBI:57921"/>
        <dbReference type="ChEBI" id="CHEBI:77452"/>
        <dbReference type="EC" id="2.3.1.81"/>
    </reaction>
</comment>
<organism evidence="6 7">
    <name type="scientific">Bacillus pumilus</name>
    <name type="common">Bacillus mesentericus</name>
    <dbReference type="NCBI Taxonomy" id="1408"/>
    <lineage>
        <taxon>Bacteria</taxon>
        <taxon>Bacillati</taxon>
        <taxon>Bacillota</taxon>
        <taxon>Bacilli</taxon>
        <taxon>Bacillales</taxon>
        <taxon>Bacillaceae</taxon>
        <taxon>Bacillus</taxon>
    </lineage>
</organism>
<dbReference type="EMBL" id="NKHG01000010">
    <property type="protein sequence ID" value="PCK23211.1"/>
    <property type="molecule type" value="Genomic_DNA"/>
</dbReference>
<sequence length="290" mass="32919">MQKLIENQAEPITKERIKADLVQLGVKKGMILCVHSSLSSMGWVNGGAVAVIQALMETLTEEGTLIMPAQTLELSDPADWINPPVPNSWWKPIKDSMPAFDPVYTAPTAMGKVAETFWKYPGVSRSNHPNFSFTAWGKRKQEILNHHALSYGLGEHSPLGRMYDLDAQVLQIGTSFESHTAFHLAEYRISQQELMTRGAPILENGWRVWKEYQDIITREELFDQIGQDFLHSGCTHYRGQIGLANSYLLPMRESVDFAEKWLDRYDQSSSTQSENQNNRDLGQDVVRYSK</sequence>
<proteinExistence type="inferred from homology"/>
<evidence type="ECO:0000256" key="5">
    <source>
        <dbReference type="SAM" id="MobiDB-lite"/>
    </source>
</evidence>
<accession>A0A2A5J2K4</accession>
<keyword evidence="3 4" id="KW-0012">Acyltransferase</keyword>
<evidence type="ECO:0000256" key="4">
    <source>
        <dbReference type="RuleBase" id="RU365031"/>
    </source>
</evidence>
<protein>
    <recommendedName>
        <fullName evidence="4">Aminoglycoside N(3)-acetyltransferase</fullName>
        <ecNumber evidence="4">2.3.1.-</ecNumber>
    </recommendedName>
</protein>
<dbReference type="GO" id="GO:0046353">
    <property type="term" value="F:aminoglycoside 3-N-acetyltransferase activity"/>
    <property type="evidence" value="ECO:0007669"/>
    <property type="project" value="UniProtKB-EC"/>
</dbReference>
<evidence type="ECO:0000256" key="2">
    <source>
        <dbReference type="ARBA" id="ARBA00022679"/>
    </source>
</evidence>
<reference evidence="6 7" key="1">
    <citation type="submission" date="2017-06" db="EMBL/GenBank/DDBJ databases">
        <title>Draft Genome Sequence of Bacillus sp Strain 36R Isolated from saline sediment at Atanasia, Sonora, Mexico.</title>
        <authorList>
            <person name="Sanchez Diaz R."/>
            <person name="Quiroz Macias M.E."/>
            <person name="Ibarra Gamez J.C."/>
            <person name="Enciso Ibarra J."/>
            <person name="Gomez Gil B."/>
            <person name="Galaviz Silva L."/>
        </authorList>
    </citation>
    <scope>NUCLEOTIDE SEQUENCE [LARGE SCALE GENOMIC DNA]</scope>
    <source>
        <strain evidence="6 7">36R_ATNSAL</strain>
    </source>
</reference>
<feature type="compositionally biased region" description="Low complexity" evidence="5">
    <location>
        <begin position="268"/>
        <end position="278"/>
    </location>
</feature>
<dbReference type="SUPFAM" id="SSF110710">
    <property type="entry name" value="TTHA0583/YokD-like"/>
    <property type="match status" value="1"/>
</dbReference>
<dbReference type="EC" id="2.3.1.-" evidence="4"/>
<gene>
    <name evidence="6" type="ORF">CEY02_01760</name>
</gene>
<dbReference type="GO" id="GO:0046677">
    <property type="term" value="P:response to antibiotic"/>
    <property type="evidence" value="ECO:0007669"/>
    <property type="project" value="UniProtKB-KW"/>
</dbReference>
<dbReference type="InterPro" id="IPR028345">
    <property type="entry name" value="Antibiotic_NAT-like"/>
</dbReference>
<comment type="similarity">
    <text evidence="1 4">Belongs to the antibiotic N-acetyltransferase family.</text>
</comment>
<name>A0A2A5J2K4_BACPU</name>
<keyword evidence="4" id="KW-0046">Antibiotic resistance</keyword>
<comment type="caution">
    <text evidence="6">The sequence shown here is derived from an EMBL/GenBank/DDBJ whole genome shotgun (WGS) entry which is preliminary data.</text>
</comment>
<evidence type="ECO:0000313" key="7">
    <source>
        <dbReference type="Proteomes" id="UP000228754"/>
    </source>
</evidence>